<name>A0A7I8KLF1_SPIIN</name>
<sequence length="77" mass="9124">MIIEENRREIKAYSTTFLCSRSSWRRDYLEHIKIIMDQASLSLGLTHNEINSGLHNLKYIYIRNKISKIFTLITHAL</sequence>
<evidence type="ECO:0000313" key="1">
    <source>
        <dbReference type="EMBL" id="CAA7397918.1"/>
    </source>
</evidence>
<reference evidence="1" key="1">
    <citation type="submission" date="2020-02" db="EMBL/GenBank/DDBJ databases">
        <authorList>
            <person name="Scholz U."/>
            <person name="Mascher M."/>
            <person name="Fiebig A."/>
        </authorList>
    </citation>
    <scope>NUCLEOTIDE SEQUENCE</scope>
</reference>
<accession>A0A7I8KLF1</accession>
<protein>
    <submittedName>
        <fullName evidence="1">Uncharacterized protein</fullName>
    </submittedName>
</protein>
<dbReference type="Proteomes" id="UP000663760">
    <property type="component" value="Chromosome 6"/>
</dbReference>
<evidence type="ECO:0000313" key="2">
    <source>
        <dbReference type="Proteomes" id="UP000663760"/>
    </source>
</evidence>
<dbReference type="AlphaFoldDB" id="A0A7I8KLF1"/>
<gene>
    <name evidence="1" type="ORF">SI8410_06008583</name>
</gene>
<keyword evidence="2" id="KW-1185">Reference proteome</keyword>
<organism evidence="1 2">
    <name type="scientific">Spirodela intermedia</name>
    <name type="common">Intermediate duckweed</name>
    <dbReference type="NCBI Taxonomy" id="51605"/>
    <lineage>
        <taxon>Eukaryota</taxon>
        <taxon>Viridiplantae</taxon>
        <taxon>Streptophyta</taxon>
        <taxon>Embryophyta</taxon>
        <taxon>Tracheophyta</taxon>
        <taxon>Spermatophyta</taxon>
        <taxon>Magnoliopsida</taxon>
        <taxon>Liliopsida</taxon>
        <taxon>Araceae</taxon>
        <taxon>Lemnoideae</taxon>
        <taxon>Spirodela</taxon>
    </lineage>
</organism>
<proteinExistence type="predicted"/>
<dbReference type="EMBL" id="LR746269">
    <property type="protein sequence ID" value="CAA7397918.1"/>
    <property type="molecule type" value="Genomic_DNA"/>
</dbReference>